<dbReference type="CDD" id="cd03431">
    <property type="entry name" value="NUDIX_DNA_Glycosylase_C-MutY"/>
    <property type="match status" value="1"/>
</dbReference>
<dbReference type="InParanoid" id="A0A2I1DQM0"/>
<keyword evidence="13 14" id="KW-0326">Glycosidase</keyword>
<dbReference type="InterPro" id="IPR005760">
    <property type="entry name" value="A/G_AdeGlyc_MutY"/>
</dbReference>
<comment type="function">
    <text evidence="2">Adenine glycosylase active on G-A mispairs. MutY also corrects error-prone DNA synthesis past GO lesions which are due to the oxidatively damaged form of guanine: 7,8-dihydro-8-oxoguanine (8-oxo-dGTP).</text>
</comment>
<dbReference type="PANTHER" id="PTHR42944:SF1">
    <property type="entry name" value="ADENINE DNA GLYCOSYLASE"/>
    <property type="match status" value="1"/>
</dbReference>
<name>A0A2I1DQM0_9PROT</name>
<dbReference type="SUPFAM" id="SSF55811">
    <property type="entry name" value="Nudix"/>
    <property type="match status" value="1"/>
</dbReference>
<dbReference type="NCBIfam" id="TIGR01084">
    <property type="entry name" value="mutY"/>
    <property type="match status" value="1"/>
</dbReference>
<dbReference type="Gene3D" id="3.90.79.10">
    <property type="entry name" value="Nucleoside Triphosphate Pyrophosphohydrolase"/>
    <property type="match status" value="1"/>
</dbReference>
<comment type="caution">
    <text evidence="16">The sequence shown here is derived from an EMBL/GenBank/DDBJ whole genome shotgun (WGS) entry which is preliminary data.</text>
</comment>
<evidence type="ECO:0000259" key="15">
    <source>
        <dbReference type="SMART" id="SM00478"/>
    </source>
</evidence>
<dbReference type="GO" id="GO:0051539">
    <property type="term" value="F:4 iron, 4 sulfur cluster binding"/>
    <property type="evidence" value="ECO:0007669"/>
    <property type="project" value="UniProtKB-UniRule"/>
</dbReference>
<evidence type="ECO:0000256" key="7">
    <source>
        <dbReference type="ARBA" id="ARBA00022723"/>
    </source>
</evidence>
<keyword evidence="9" id="KW-0378">Hydrolase</keyword>
<dbReference type="GO" id="GO:0006298">
    <property type="term" value="P:mismatch repair"/>
    <property type="evidence" value="ECO:0007669"/>
    <property type="project" value="TreeGrafter"/>
</dbReference>
<keyword evidence="7" id="KW-0479">Metal-binding</keyword>
<reference evidence="16 17" key="1">
    <citation type="submission" date="2017-03" db="EMBL/GenBank/DDBJ databases">
        <title>Draft genime sequence of the acidophilic sulfur-oxidizing bacterium Acidithiobacillus sp. SH, isolated from seawater.</title>
        <authorList>
            <person name="Sharmin S."/>
            <person name="Tokuhisa M."/>
            <person name="Kanao T."/>
            <person name="Kamimura K."/>
        </authorList>
    </citation>
    <scope>NUCLEOTIDE SEQUENCE [LARGE SCALE GENOMIC DNA]</scope>
    <source>
        <strain evidence="16 17">SH</strain>
    </source>
</reference>
<keyword evidence="6" id="KW-0004">4Fe-4S</keyword>
<dbReference type="PANTHER" id="PTHR42944">
    <property type="entry name" value="ADENINE DNA GLYCOSYLASE"/>
    <property type="match status" value="1"/>
</dbReference>
<evidence type="ECO:0000256" key="12">
    <source>
        <dbReference type="ARBA" id="ARBA00023204"/>
    </source>
</evidence>
<dbReference type="Proteomes" id="UP000234329">
    <property type="component" value="Unassembled WGS sequence"/>
</dbReference>
<gene>
    <name evidence="16" type="ORF">B1757_00445</name>
</gene>
<evidence type="ECO:0000256" key="9">
    <source>
        <dbReference type="ARBA" id="ARBA00022801"/>
    </source>
</evidence>
<dbReference type="SMART" id="SM00525">
    <property type="entry name" value="FES"/>
    <property type="match status" value="1"/>
</dbReference>
<evidence type="ECO:0000256" key="3">
    <source>
        <dbReference type="ARBA" id="ARBA00008343"/>
    </source>
</evidence>
<dbReference type="EC" id="3.2.2.31" evidence="4 14"/>
<evidence type="ECO:0000256" key="1">
    <source>
        <dbReference type="ARBA" id="ARBA00000843"/>
    </source>
</evidence>
<evidence type="ECO:0000256" key="14">
    <source>
        <dbReference type="RuleBase" id="RU365096"/>
    </source>
</evidence>
<dbReference type="GO" id="GO:0035485">
    <property type="term" value="F:adenine/guanine mispair binding"/>
    <property type="evidence" value="ECO:0007669"/>
    <property type="project" value="TreeGrafter"/>
</dbReference>
<dbReference type="InterPro" id="IPR015797">
    <property type="entry name" value="NUDIX_hydrolase-like_dom_sf"/>
</dbReference>
<proteinExistence type="inferred from homology"/>
<dbReference type="Gene3D" id="1.10.1670.10">
    <property type="entry name" value="Helix-hairpin-Helix base-excision DNA repair enzymes (C-terminal)"/>
    <property type="match status" value="1"/>
</dbReference>
<dbReference type="Pfam" id="PF14815">
    <property type="entry name" value="NUDIX_4"/>
    <property type="match status" value="1"/>
</dbReference>
<organism evidence="16 17">
    <name type="scientific">Acidithiobacillus marinus</name>
    <dbReference type="NCBI Taxonomy" id="187490"/>
    <lineage>
        <taxon>Bacteria</taxon>
        <taxon>Pseudomonadati</taxon>
        <taxon>Pseudomonadota</taxon>
        <taxon>Acidithiobacillia</taxon>
        <taxon>Acidithiobacillales</taxon>
        <taxon>Acidithiobacillaceae</taxon>
        <taxon>Acidithiobacillus</taxon>
    </lineage>
</organism>
<dbReference type="FunCoup" id="A0A2I1DQM0">
    <property type="interactions" value="374"/>
</dbReference>
<comment type="cofactor">
    <cofactor evidence="14">
        <name>[4Fe-4S] cluster</name>
        <dbReference type="ChEBI" id="CHEBI:49883"/>
    </cofactor>
    <text evidence="14">Binds 1 [4Fe-4S] cluster.</text>
</comment>
<dbReference type="GO" id="GO:0000701">
    <property type="term" value="F:purine-specific mismatch base pair DNA N-glycosylase activity"/>
    <property type="evidence" value="ECO:0007669"/>
    <property type="project" value="UniProtKB-EC"/>
</dbReference>
<evidence type="ECO:0000256" key="2">
    <source>
        <dbReference type="ARBA" id="ARBA00002933"/>
    </source>
</evidence>
<keyword evidence="17" id="KW-1185">Reference proteome</keyword>
<evidence type="ECO:0000256" key="4">
    <source>
        <dbReference type="ARBA" id="ARBA00012045"/>
    </source>
</evidence>
<keyword evidence="10 14" id="KW-0408">Iron</keyword>
<dbReference type="OrthoDB" id="5289036at2"/>
<evidence type="ECO:0000256" key="5">
    <source>
        <dbReference type="ARBA" id="ARBA00022023"/>
    </source>
</evidence>
<dbReference type="InterPro" id="IPR003651">
    <property type="entry name" value="Endonuclease3_FeS-loop_motif"/>
</dbReference>
<dbReference type="CDD" id="cd00056">
    <property type="entry name" value="ENDO3c"/>
    <property type="match status" value="1"/>
</dbReference>
<dbReference type="GO" id="GO:0046872">
    <property type="term" value="F:metal ion binding"/>
    <property type="evidence" value="ECO:0007669"/>
    <property type="project" value="UniProtKB-UniRule"/>
</dbReference>
<evidence type="ECO:0000256" key="13">
    <source>
        <dbReference type="ARBA" id="ARBA00023295"/>
    </source>
</evidence>
<dbReference type="SMART" id="SM00478">
    <property type="entry name" value="ENDO3c"/>
    <property type="match status" value="1"/>
</dbReference>
<evidence type="ECO:0000256" key="11">
    <source>
        <dbReference type="ARBA" id="ARBA00023014"/>
    </source>
</evidence>
<dbReference type="AlphaFoldDB" id="A0A2I1DQM0"/>
<accession>A0A2I1DQM0</accession>
<comment type="catalytic activity">
    <reaction evidence="1 14">
        <text>Hydrolyzes free adenine bases from 7,8-dihydro-8-oxoguanine:adenine mismatched double-stranded DNA, leaving an apurinic site.</text>
        <dbReference type="EC" id="3.2.2.31"/>
    </reaction>
</comment>
<dbReference type="InterPro" id="IPR044298">
    <property type="entry name" value="MIG/MutY"/>
</dbReference>
<dbReference type="Gene3D" id="1.10.340.30">
    <property type="entry name" value="Hypothetical protein, domain 2"/>
    <property type="match status" value="1"/>
</dbReference>
<dbReference type="InterPro" id="IPR003265">
    <property type="entry name" value="HhH-GPD_domain"/>
</dbReference>
<evidence type="ECO:0000256" key="8">
    <source>
        <dbReference type="ARBA" id="ARBA00022763"/>
    </source>
</evidence>
<dbReference type="EMBL" id="MXAV01000003">
    <property type="protein sequence ID" value="PKY12180.1"/>
    <property type="molecule type" value="Genomic_DNA"/>
</dbReference>
<evidence type="ECO:0000256" key="6">
    <source>
        <dbReference type="ARBA" id="ARBA00022485"/>
    </source>
</evidence>
<dbReference type="GO" id="GO:0034039">
    <property type="term" value="F:8-oxo-7,8-dihydroguanine DNA N-glycosylase activity"/>
    <property type="evidence" value="ECO:0007669"/>
    <property type="project" value="TreeGrafter"/>
</dbReference>
<evidence type="ECO:0000313" key="16">
    <source>
        <dbReference type="EMBL" id="PKY12180.1"/>
    </source>
</evidence>
<sequence>MIPIADSLLTWYADNGRHELPWRQTQDSYALWLAEIMLQQTQVESVKPYYARFLQALPSWEALARAPQDQVLALWSGLGYYARARNAQRAAQKVCADFAGQFPDTREAAETLPGVGRSTAAAVLASAYGHQEAILDANARRVLIRSQAIRSDPKSTRTLQQLWELAEALTPTDAHGYNQAIQDLGAMICTPRHPRCDACPLQHSCKAYAEGLGEQLPLGLRKRTTQARCVFFLQIEDGDGRVFLEKRPDSGIWGGLWCLPQFHPQSGSGQPVPCPAQQDPLADDVVLREQVRHFCAAQYGLAVEVQGLMAMQKHVFTHFQLHFRCIHIGLQEDLQAIKVADRVLSGCWFGSEAALAKGLPTPIRKILRRSS</sequence>
<evidence type="ECO:0000256" key="10">
    <source>
        <dbReference type="ARBA" id="ARBA00023004"/>
    </source>
</evidence>
<dbReference type="RefSeq" id="WP_101536455.1">
    <property type="nucleotide sequence ID" value="NZ_MXAV01000003.1"/>
</dbReference>
<dbReference type="InterPro" id="IPR023170">
    <property type="entry name" value="HhH_base_excis_C"/>
</dbReference>
<protein>
    <recommendedName>
        <fullName evidence="5 14">Adenine DNA glycosylase</fullName>
        <ecNumber evidence="4 14">3.2.2.31</ecNumber>
    </recommendedName>
</protein>
<dbReference type="InterPro" id="IPR011257">
    <property type="entry name" value="DNA_glycosylase"/>
</dbReference>
<dbReference type="SUPFAM" id="SSF48150">
    <property type="entry name" value="DNA-glycosylase"/>
    <property type="match status" value="1"/>
</dbReference>
<evidence type="ECO:0000313" key="17">
    <source>
        <dbReference type="Proteomes" id="UP000234329"/>
    </source>
</evidence>
<dbReference type="Pfam" id="PF00730">
    <property type="entry name" value="HhH-GPD"/>
    <property type="match status" value="1"/>
</dbReference>
<keyword evidence="8 14" id="KW-0227">DNA damage</keyword>
<dbReference type="Pfam" id="PF10576">
    <property type="entry name" value="EndIII_4Fe-2S"/>
    <property type="match status" value="1"/>
</dbReference>
<dbReference type="InterPro" id="IPR029119">
    <property type="entry name" value="MutY_C"/>
</dbReference>
<dbReference type="GO" id="GO:0032357">
    <property type="term" value="F:oxidized purine DNA binding"/>
    <property type="evidence" value="ECO:0007669"/>
    <property type="project" value="TreeGrafter"/>
</dbReference>
<comment type="similarity">
    <text evidence="3 14">Belongs to the Nth/MutY family.</text>
</comment>
<keyword evidence="12" id="KW-0234">DNA repair</keyword>
<feature type="domain" description="HhH-GPD" evidence="15">
    <location>
        <begin position="37"/>
        <end position="187"/>
    </location>
</feature>
<keyword evidence="11" id="KW-0411">Iron-sulfur</keyword>
<dbReference type="GO" id="GO:0006284">
    <property type="term" value="P:base-excision repair"/>
    <property type="evidence" value="ECO:0007669"/>
    <property type="project" value="UniProtKB-UniRule"/>
</dbReference>